<dbReference type="EMBL" id="JACSDY010000010">
    <property type="protein sequence ID" value="KAF7416598.1"/>
    <property type="molecule type" value="Genomic_DNA"/>
</dbReference>
<gene>
    <name evidence="2" type="ORF">H0235_011129</name>
</gene>
<accession>A0A834U4U3</accession>
<comment type="caution">
    <text evidence="2">The sequence shown here is derived from an EMBL/GenBank/DDBJ whole genome shotgun (WGS) entry which is preliminary data.</text>
</comment>
<evidence type="ECO:0000256" key="1">
    <source>
        <dbReference type="SAM" id="MobiDB-lite"/>
    </source>
</evidence>
<keyword evidence="3" id="KW-1185">Reference proteome</keyword>
<feature type="compositionally biased region" description="Basic and acidic residues" evidence="1">
    <location>
        <begin position="222"/>
        <end position="239"/>
    </location>
</feature>
<sequence>MDVVGRIRKQETLSPCLRAPAEAPGCCGPLFAPFNGSHPHPPPATAASASAPTPSSLSSSISLQHHPPTFSPFFDNGKGKNQCYIVKDWSQACVAAGLSLVTYSSSTCIHARVSACECVGTRTQPLVDSGHRAACGPIRRPGEPNFENGKLTRSMEEKEEEEEEEEEVQEEGEKEEEEKEEVYERGRTKLRAGEREHEDEGRSEQNIREVGTAVSKGLPGLKEVERVRGRRTEGGIEGG</sequence>
<evidence type="ECO:0000313" key="3">
    <source>
        <dbReference type="Proteomes" id="UP000600918"/>
    </source>
</evidence>
<feature type="compositionally biased region" description="Acidic residues" evidence="1">
    <location>
        <begin position="157"/>
        <end position="181"/>
    </location>
</feature>
<proteinExistence type="predicted"/>
<dbReference type="AlphaFoldDB" id="A0A834U4U3"/>
<reference evidence="2" key="1">
    <citation type="journal article" date="2020" name="G3 (Bethesda)">
        <title>High-Quality Assemblies for Three Invasive Social Wasps from the &lt;i&gt;Vespula&lt;/i&gt; Genus.</title>
        <authorList>
            <person name="Harrop T.W.R."/>
            <person name="Guhlin J."/>
            <person name="McLaughlin G.M."/>
            <person name="Permina E."/>
            <person name="Stockwell P."/>
            <person name="Gilligan J."/>
            <person name="Le Lec M.F."/>
            <person name="Gruber M.A.M."/>
            <person name="Quinn O."/>
            <person name="Lovegrove M."/>
            <person name="Duncan E.J."/>
            <person name="Remnant E.J."/>
            <person name="Van Eeckhoven J."/>
            <person name="Graham B."/>
            <person name="Knapp R.A."/>
            <person name="Langford K.W."/>
            <person name="Kronenberg Z."/>
            <person name="Press M.O."/>
            <person name="Eacker S.M."/>
            <person name="Wilson-Rankin E.E."/>
            <person name="Purcell J."/>
            <person name="Lester P.J."/>
            <person name="Dearden P.K."/>
        </authorList>
    </citation>
    <scope>NUCLEOTIDE SEQUENCE</scope>
    <source>
        <strain evidence="2">Volc-1</strain>
    </source>
</reference>
<feature type="region of interest" description="Disordered" evidence="1">
    <location>
        <begin position="135"/>
        <end position="239"/>
    </location>
</feature>
<protein>
    <submittedName>
        <fullName evidence="2">Uncharacterized protein</fullName>
    </submittedName>
</protein>
<feature type="compositionally biased region" description="Low complexity" evidence="1">
    <location>
        <begin position="45"/>
        <end position="63"/>
    </location>
</feature>
<evidence type="ECO:0000313" key="2">
    <source>
        <dbReference type="EMBL" id="KAF7416598.1"/>
    </source>
</evidence>
<feature type="region of interest" description="Disordered" evidence="1">
    <location>
        <begin position="38"/>
        <end position="63"/>
    </location>
</feature>
<name>A0A834U4U3_VESPE</name>
<dbReference type="Proteomes" id="UP000600918">
    <property type="component" value="Unassembled WGS sequence"/>
</dbReference>
<feature type="compositionally biased region" description="Basic and acidic residues" evidence="1">
    <location>
        <begin position="182"/>
        <end position="207"/>
    </location>
</feature>
<organism evidence="2 3">
    <name type="scientific">Vespula pensylvanica</name>
    <name type="common">Western yellow jacket</name>
    <name type="synonym">Wasp</name>
    <dbReference type="NCBI Taxonomy" id="30213"/>
    <lineage>
        <taxon>Eukaryota</taxon>
        <taxon>Metazoa</taxon>
        <taxon>Ecdysozoa</taxon>
        <taxon>Arthropoda</taxon>
        <taxon>Hexapoda</taxon>
        <taxon>Insecta</taxon>
        <taxon>Pterygota</taxon>
        <taxon>Neoptera</taxon>
        <taxon>Endopterygota</taxon>
        <taxon>Hymenoptera</taxon>
        <taxon>Apocrita</taxon>
        <taxon>Aculeata</taxon>
        <taxon>Vespoidea</taxon>
        <taxon>Vespidae</taxon>
        <taxon>Vespinae</taxon>
        <taxon>Vespula</taxon>
    </lineage>
</organism>